<organism evidence="1 2">
    <name type="scientific">Apiospora rasikravindrae</name>
    <dbReference type="NCBI Taxonomy" id="990691"/>
    <lineage>
        <taxon>Eukaryota</taxon>
        <taxon>Fungi</taxon>
        <taxon>Dikarya</taxon>
        <taxon>Ascomycota</taxon>
        <taxon>Pezizomycotina</taxon>
        <taxon>Sordariomycetes</taxon>
        <taxon>Xylariomycetidae</taxon>
        <taxon>Amphisphaeriales</taxon>
        <taxon>Apiosporaceae</taxon>
        <taxon>Apiospora</taxon>
    </lineage>
</organism>
<reference evidence="1 2" key="1">
    <citation type="submission" date="2023-01" db="EMBL/GenBank/DDBJ databases">
        <title>Analysis of 21 Apiospora genomes using comparative genomics revels a genus with tremendous synthesis potential of carbohydrate active enzymes and secondary metabolites.</title>
        <authorList>
            <person name="Sorensen T."/>
        </authorList>
    </citation>
    <scope>NUCLEOTIDE SEQUENCE [LARGE SCALE GENOMIC DNA]</scope>
    <source>
        <strain evidence="1 2">CBS 33761</strain>
    </source>
</reference>
<gene>
    <name evidence="1" type="ORF">PG993_014069</name>
</gene>
<evidence type="ECO:0000313" key="1">
    <source>
        <dbReference type="EMBL" id="KAK8017743.1"/>
    </source>
</evidence>
<protein>
    <recommendedName>
        <fullName evidence="3">Heterokaryon incompatibility domain-containing protein</fullName>
    </recommendedName>
</protein>
<sequence length="444" mass="48712">MGFAERFVWLDVFCIPQDRANVRLAPVAQIELARQAEIFRNATTAVIWFTDVDNWKDAEANIAWLALTYLRDGVRRHHVGVKYKIACAIDGLRGPASLSSGFRPRGTDHNNVSHVPGWMSSLWTLQEAVIRPNMILINRNLEPLLVGSNTAVTFDILVALFSCAYYDSDWRDKCTGEHDSSDKDKYVLPDELWMDSLDGDVEELDAPQGVIDLAGVLLDTGSIDLIEADQLTPLVLGTKRQATASRGEAIMAVTGAVGWHLGRSVTQFQNAGDATQDSLFGLYPFEFVHELRERCGAVFFTYQQEVSTLILTRNGFIDPGFRGTMLPFMKDSPCGYNVLASDNIGDRSFTDHPSVESWILKRDGSVEISQAAIVAGSNDHVTAGAGGLATTVIADISHNDPHPSGIRQPINVKGDLVDVIQSLKKEAVAICTMYSESQIVGIIL</sequence>
<evidence type="ECO:0000313" key="2">
    <source>
        <dbReference type="Proteomes" id="UP001444661"/>
    </source>
</evidence>
<keyword evidence="2" id="KW-1185">Reference proteome</keyword>
<comment type="caution">
    <text evidence="1">The sequence shown here is derived from an EMBL/GenBank/DDBJ whole genome shotgun (WGS) entry which is preliminary data.</text>
</comment>
<proteinExistence type="predicted"/>
<name>A0ABR1RS04_9PEZI</name>
<accession>A0ABR1RS04</accession>
<dbReference type="Proteomes" id="UP001444661">
    <property type="component" value="Unassembled WGS sequence"/>
</dbReference>
<evidence type="ECO:0008006" key="3">
    <source>
        <dbReference type="Google" id="ProtNLM"/>
    </source>
</evidence>
<dbReference type="EMBL" id="JAQQWK010000013">
    <property type="protein sequence ID" value="KAK8017743.1"/>
    <property type="molecule type" value="Genomic_DNA"/>
</dbReference>